<evidence type="ECO:0000256" key="2">
    <source>
        <dbReference type="ARBA" id="ARBA00022729"/>
    </source>
</evidence>
<dbReference type="AlphaFoldDB" id="A0AAN1Y036"/>
<proteinExistence type="inferred from homology"/>
<dbReference type="NCBIfam" id="TIGR01098">
    <property type="entry name" value="3A0109s03R"/>
    <property type="match status" value="1"/>
</dbReference>
<comment type="similarity">
    <text evidence="1">Belongs to the phosphate/phosphite/phosphonate binding protein family.</text>
</comment>
<dbReference type="RefSeq" id="WP_317995656.1">
    <property type="nucleotide sequence ID" value="NZ_AP025523.1"/>
</dbReference>
<dbReference type="Gene3D" id="3.40.190.10">
    <property type="entry name" value="Periplasmic binding protein-like II"/>
    <property type="match status" value="2"/>
</dbReference>
<dbReference type="Pfam" id="PF12974">
    <property type="entry name" value="Phosphonate-bd"/>
    <property type="match status" value="1"/>
</dbReference>
<protein>
    <submittedName>
        <fullName evidence="3">Selenate ABC transporter substrate-binding protein</fullName>
    </submittedName>
</protein>
<accession>A0AAN1Y036</accession>
<dbReference type="PANTHER" id="PTHR35841:SF1">
    <property type="entry name" value="PHOSPHONATES-BINDING PERIPLASMIC PROTEIN"/>
    <property type="match status" value="1"/>
</dbReference>
<dbReference type="KEGG" id="vab:WPS_33820"/>
<keyword evidence="2" id="KW-0732">Signal</keyword>
<dbReference type="PANTHER" id="PTHR35841">
    <property type="entry name" value="PHOSPHONATES-BINDING PERIPLASMIC PROTEIN"/>
    <property type="match status" value="1"/>
</dbReference>
<gene>
    <name evidence="3" type="primary">phnD</name>
    <name evidence="3" type="ORF">WPS_33820</name>
</gene>
<evidence type="ECO:0000313" key="4">
    <source>
        <dbReference type="Proteomes" id="UP001317532"/>
    </source>
</evidence>
<dbReference type="Proteomes" id="UP001317532">
    <property type="component" value="Chromosome"/>
</dbReference>
<evidence type="ECO:0000256" key="1">
    <source>
        <dbReference type="ARBA" id="ARBA00007162"/>
    </source>
</evidence>
<dbReference type="InterPro" id="IPR006311">
    <property type="entry name" value="TAT_signal"/>
</dbReference>
<dbReference type="InterPro" id="IPR005770">
    <property type="entry name" value="PhnD"/>
</dbReference>
<sequence length="280" mass="30152">MTASRRSFLSAGGAAALTVALGRRAMAAEDLRIGFIPEVATTPESIAAKQPWVDYLQQRLKRNVKLIIPTNYAATVEALGNGSLDVANFGALTYLKAQARYGAKPLVQRNEDRHFHSLFITGDPKIATLKDLKGKTFAFGDVNSTSGHLIPAQELIAAGIDPDKDLTARFSGNHTNTAIAVASGQVAAGALDETVYRKLVDDKTIDPAKARVFVTSHEFIDYVWAARKDLDAATVDAVTRAFLDLKDPKVLAVVRATGFVAANDKEYDADRVVAKRLGLL</sequence>
<dbReference type="SUPFAM" id="SSF53850">
    <property type="entry name" value="Periplasmic binding protein-like II"/>
    <property type="match status" value="1"/>
</dbReference>
<evidence type="ECO:0000313" key="3">
    <source>
        <dbReference type="EMBL" id="BDE08106.1"/>
    </source>
</evidence>
<organism evidence="3 4">
    <name type="scientific">Vulcanimicrobium alpinum</name>
    <dbReference type="NCBI Taxonomy" id="3016050"/>
    <lineage>
        <taxon>Bacteria</taxon>
        <taxon>Bacillati</taxon>
        <taxon>Vulcanimicrobiota</taxon>
        <taxon>Vulcanimicrobiia</taxon>
        <taxon>Vulcanimicrobiales</taxon>
        <taxon>Vulcanimicrobiaceae</taxon>
        <taxon>Vulcanimicrobium</taxon>
    </lineage>
</organism>
<dbReference type="EMBL" id="AP025523">
    <property type="protein sequence ID" value="BDE08106.1"/>
    <property type="molecule type" value="Genomic_DNA"/>
</dbReference>
<dbReference type="GO" id="GO:0043190">
    <property type="term" value="C:ATP-binding cassette (ABC) transporter complex"/>
    <property type="evidence" value="ECO:0007669"/>
    <property type="project" value="InterPro"/>
</dbReference>
<dbReference type="PROSITE" id="PS51318">
    <property type="entry name" value="TAT"/>
    <property type="match status" value="1"/>
</dbReference>
<name>A0AAN1Y036_UNVUL</name>
<keyword evidence="4" id="KW-1185">Reference proteome</keyword>
<reference evidence="3 4" key="1">
    <citation type="journal article" date="2022" name="ISME Commun">
        <title>Vulcanimicrobium alpinus gen. nov. sp. nov., the first cultivated representative of the candidate phylum 'Eremiobacterota', is a metabolically versatile aerobic anoxygenic phototroph.</title>
        <authorList>
            <person name="Yabe S."/>
            <person name="Muto K."/>
            <person name="Abe K."/>
            <person name="Yokota A."/>
            <person name="Staudigel H."/>
            <person name="Tebo B.M."/>
        </authorList>
    </citation>
    <scope>NUCLEOTIDE SEQUENCE [LARGE SCALE GENOMIC DNA]</scope>
    <source>
        <strain evidence="3 4">WC8-2</strain>
    </source>
</reference>
<dbReference type="GO" id="GO:0055085">
    <property type="term" value="P:transmembrane transport"/>
    <property type="evidence" value="ECO:0007669"/>
    <property type="project" value="InterPro"/>
</dbReference>